<dbReference type="Proteomes" id="UP000735302">
    <property type="component" value="Unassembled WGS sequence"/>
</dbReference>
<feature type="region of interest" description="Disordered" evidence="1">
    <location>
        <begin position="27"/>
        <end position="49"/>
    </location>
</feature>
<evidence type="ECO:0000256" key="1">
    <source>
        <dbReference type="SAM" id="MobiDB-lite"/>
    </source>
</evidence>
<reference evidence="2 3" key="1">
    <citation type="journal article" date="2021" name="Elife">
        <title>Chloroplast acquisition without the gene transfer in kleptoplastic sea slugs, Plakobranchus ocellatus.</title>
        <authorList>
            <person name="Maeda T."/>
            <person name="Takahashi S."/>
            <person name="Yoshida T."/>
            <person name="Shimamura S."/>
            <person name="Takaki Y."/>
            <person name="Nagai Y."/>
            <person name="Toyoda A."/>
            <person name="Suzuki Y."/>
            <person name="Arimoto A."/>
            <person name="Ishii H."/>
            <person name="Satoh N."/>
            <person name="Nishiyama T."/>
            <person name="Hasebe M."/>
            <person name="Maruyama T."/>
            <person name="Minagawa J."/>
            <person name="Obokata J."/>
            <person name="Shigenobu S."/>
        </authorList>
    </citation>
    <scope>NUCLEOTIDE SEQUENCE [LARGE SCALE GENOMIC DNA]</scope>
</reference>
<dbReference type="EMBL" id="BLXT01000140">
    <property type="protein sequence ID" value="GFN74531.1"/>
    <property type="molecule type" value="Genomic_DNA"/>
</dbReference>
<protein>
    <submittedName>
        <fullName evidence="2">Uncharacterized protein</fullName>
    </submittedName>
</protein>
<evidence type="ECO:0000313" key="3">
    <source>
        <dbReference type="Proteomes" id="UP000735302"/>
    </source>
</evidence>
<comment type="caution">
    <text evidence="2">The sequence shown here is derived from an EMBL/GenBank/DDBJ whole genome shotgun (WGS) entry which is preliminary data.</text>
</comment>
<proteinExistence type="predicted"/>
<organism evidence="2 3">
    <name type="scientific">Plakobranchus ocellatus</name>
    <dbReference type="NCBI Taxonomy" id="259542"/>
    <lineage>
        <taxon>Eukaryota</taxon>
        <taxon>Metazoa</taxon>
        <taxon>Spiralia</taxon>
        <taxon>Lophotrochozoa</taxon>
        <taxon>Mollusca</taxon>
        <taxon>Gastropoda</taxon>
        <taxon>Heterobranchia</taxon>
        <taxon>Euthyneura</taxon>
        <taxon>Panpulmonata</taxon>
        <taxon>Sacoglossa</taxon>
        <taxon>Placobranchoidea</taxon>
        <taxon>Plakobranchidae</taxon>
        <taxon>Plakobranchus</taxon>
    </lineage>
</organism>
<evidence type="ECO:0000313" key="2">
    <source>
        <dbReference type="EMBL" id="GFN74531.1"/>
    </source>
</evidence>
<feature type="compositionally biased region" description="Acidic residues" evidence="1">
    <location>
        <begin position="31"/>
        <end position="41"/>
    </location>
</feature>
<name>A0AAV3XWL0_9GAST</name>
<sequence length="151" mass="17003">MEEQIQNYTVWGRLGRGRLSHCLNLPHVEDEGNTEEETENDGNERTASCTSATSLSVLEAATYVSTNTTIMDEPLCPTTSTPVSAIDNANEYYRKKSILLKSISFKNSFHRRMRNRQCSFVQWQKGEAIALESHPCRGTMVNNQLTVVVSE</sequence>
<dbReference type="AlphaFoldDB" id="A0AAV3XWL0"/>
<accession>A0AAV3XWL0</accession>
<gene>
    <name evidence="2" type="ORF">PoB_000103700</name>
</gene>
<keyword evidence="3" id="KW-1185">Reference proteome</keyword>